<dbReference type="InterPro" id="IPR009875">
    <property type="entry name" value="PilZ_domain"/>
</dbReference>
<comment type="caution">
    <text evidence="2">The sequence shown here is derived from an EMBL/GenBank/DDBJ whole genome shotgun (WGS) entry which is preliminary data.</text>
</comment>
<evidence type="ECO:0000259" key="1">
    <source>
        <dbReference type="Pfam" id="PF07238"/>
    </source>
</evidence>
<dbReference type="Pfam" id="PF07238">
    <property type="entry name" value="PilZ"/>
    <property type="match status" value="1"/>
</dbReference>
<keyword evidence="3" id="KW-1185">Reference proteome</keyword>
<dbReference type="RefSeq" id="WP_273952993.1">
    <property type="nucleotide sequence ID" value="NZ_JAQSIP010000008.1"/>
</dbReference>
<evidence type="ECO:0000313" key="2">
    <source>
        <dbReference type="EMBL" id="MDD0840202.1"/>
    </source>
</evidence>
<evidence type="ECO:0000313" key="3">
    <source>
        <dbReference type="Proteomes" id="UP001528673"/>
    </source>
</evidence>
<dbReference type="EMBL" id="JAQSIP010000008">
    <property type="protein sequence ID" value="MDD0840202.1"/>
    <property type="molecule type" value="Genomic_DNA"/>
</dbReference>
<feature type="domain" description="PilZ" evidence="1">
    <location>
        <begin position="13"/>
        <end position="115"/>
    </location>
</feature>
<dbReference type="Gene3D" id="2.40.10.220">
    <property type="entry name" value="predicted glycosyltransferase like domains"/>
    <property type="match status" value="1"/>
</dbReference>
<sequence length="117" mass="12446">MSALLPISPSVDRRIQSRKLIRVPAVLDIAGRAPLSVRTVELSASGLGLSCPVNLAPGLMCTVSFRLLGPASLTELVLPGQLTYSVLSQRDGGFRIGVQFKNLSTDNAKRLEACLTI</sequence>
<organism evidence="2 3">
    <name type="scientific">Curvibacter cyanobacteriorum</name>
    <dbReference type="NCBI Taxonomy" id="3026422"/>
    <lineage>
        <taxon>Bacteria</taxon>
        <taxon>Pseudomonadati</taxon>
        <taxon>Pseudomonadota</taxon>
        <taxon>Betaproteobacteria</taxon>
        <taxon>Burkholderiales</taxon>
        <taxon>Comamonadaceae</taxon>
        <taxon>Curvibacter</taxon>
    </lineage>
</organism>
<proteinExistence type="predicted"/>
<reference evidence="2 3" key="1">
    <citation type="submission" date="2023-02" db="EMBL/GenBank/DDBJ databases">
        <title>Bacterial whole genomic sequence of Curvibacter sp. HBC61.</title>
        <authorList>
            <person name="Le V."/>
            <person name="Ko S.-R."/>
            <person name="Ahn C.-Y."/>
            <person name="Oh H.-M."/>
        </authorList>
    </citation>
    <scope>NUCLEOTIDE SEQUENCE [LARGE SCALE GENOMIC DNA]</scope>
    <source>
        <strain evidence="2 3">HBC61</strain>
    </source>
</reference>
<name>A0ABT5N533_9BURK</name>
<protein>
    <submittedName>
        <fullName evidence="2">PilZ domain-containing protein</fullName>
    </submittedName>
</protein>
<accession>A0ABT5N533</accession>
<dbReference type="Proteomes" id="UP001528673">
    <property type="component" value="Unassembled WGS sequence"/>
</dbReference>
<gene>
    <name evidence="2" type="ORF">PSQ40_16580</name>
</gene>
<dbReference type="SUPFAM" id="SSF141371">
    <property type="entry name" value="PilZ domain-like"/>
    <property type="match status" value="1"/>
</dbReference>